<keyword evidence="3" id="KW-1185">Reference proteome</keyword>
<dbReference type="PANTHER" id="PTHR12948">
    <property type="entry name" value="NEDD8 ULTIMATE BUSTER-1 BS4 PROTEIN"/>
    <property type="match status" value="1"/>
</dbReference>
<dbReference type="Proteomes" id="UP001603857">
    <property type="component" value="Unassembled WGS sequence"/>
</dbReference>
<dbReference type="InterPro" id="IPR015940">
    <property type="entry name" value="UBA"/>
</dbReference>
<proteinExistence type="predicted"/>
<evidence type="ECO:0000313" key="3">
    <source>
        <dbReference type="Proteomes" id="UP001603857"/>
    </source>
</evidence>
<feature type="domain" description="UBA" evidence="1">
    <location>
        <begin position="276"/>
        <end position="316"/>
    </location>
</feature>
<dbReference type="Pfam" id="PF00627">
    <property type="entry name" value="UBA"/>
    <property type="match status" value="1"/>
</dbReference>
<feature type="domain" description="UBA" evidence="1">
    <location>
        <begin position="199"/>
        <end position="239"/>
    </location>
</feature>
<protein>
    <recommendedName>
        <fullName evidence="1">UBA domain-containing protein</fullName>
    </recommendedName>
</protein>
<evidence type="ECO:0000313" key="2">
    <source>
        <dbReference type="EMBL" id="KAL2338448.1"/>
    </source>
</evidence>
<organism evidence="2 3">
    <name type="scientific">Flemingia macrophylla</name>
    <dbReference type="NCBI Taxonomy" id="520843"/>
    <lineage>
        <taxon>Eukaryota</taxon>
        <taxon>Viridiplantae</taxon>
        <taxon>Streptophyta</taxon>
        <taxon>Embryophyta</taxon>
        <taxon>Tracheophyta</taxon>
        <taxon>Spermatophyta</taxon>
        <taxon>Magnoliopsida</taxon>
        <taxon>eudicotyledons</taxon>
        <taxon>Gunneridae</taxon>
        <taxon>Pentapetalae</taxon>
        <taxon>rosids</taxon>
        <taxon>fabids</taxon>
        <taxon>Fabales</taxon>
        <taxon>Fabaceae</taxon>
        <taxon>Papilionoideae</taxon>
        <taxon>50 kb inversion clade</taxon>
        <taxon>NPAAA clade</taxon>
        <taxon>indigoferoid/millettioid clade</taxon>
        <taxon>Phaseoleae</taxon>
        <taxon>Flemingia</taxon>
    </lineage>
</organism>
<dbReference type="EMBL" id="JBGMDY010000004">
    <property type="protein sequence ID" value="KAL2338448.1"/>
    <property type="molecule type" value="Genomic_DNA"/>
</dbReference>
<dbReference type="InterPro" id="IPR039749">
    <property type="entry name" value="NUB1"/>
</dbReference>
<comment type="caution">
    <text evidence="2">The sequence shown here is derived from an EMBL/GenBank/DDBJ whole genome shotgun (WGS) entry which is preliminary data.</text>
</comment>
<dbReference type="Gene3D" id="1.10.8.10">
    <property type="entry name" value="DNA helicase RuvA subunit, C-terminal domain"/>
    <property type="match status" value="1"/>
</dbReference>
<gene>
    <name evidence="2" type="ORF">Fmac_012894</name>
</gene>
<dbReference type="SUPFAM" id="SSF46934">
    <property type="entry name" value="UBA-like"/>
    <property type="match status" value="1"/>
</dbReference>
<dbReference type="InterPro" id="IPR009060">
    <property type="entry name" value="UBA-like_sf"/>
</dbReference>
<dbReference type="PANTHER" id="PTHR12948:SF3">
    <property type="entry name" value="NEDD8 ULTIMATE BUSTER 1"/>
    <property type="match status" value="1"/>
</dbReference>
<accession>A0ABD1MSG3</accession>
<evidence type="ECO:0000259" key="1">
    <source>
        <dbReference type="PROSITE" id="PS50030"/>
    </source>
</evidence>
<feature type="domain" description="UBA" evidence="1">
    <location>
        <begin position="335"/>
        <end position="373"/>
    </location>
</feature>
<dbReference type="AlphaFoldDB" id="A0ABD1MSG3"/>
<dbReference type="SMART" id="SM00165">
    <property type="entry name" value="UBA"/>
    <property type="match status" value="3"/>
</dbReference>
<dbReference type="PROSITE" id="PS50030">
    <property type="entry name" value="UBA"/>
    <property type="match status" value="3"/>
</dbReference>
<name>A0ABD1MSG3_9FABA</name>
<sequence length="442" mass="49503">MVAQEKRSQRLSKIKAIATALAKLHANGLLPVEDFKMETEDQSEKKVRLDLDTDQRAIMTGIMLDAYGKSLIRKGNYIGALQVLTIVEEVFSLCDPKALELIDNIPVLQINMVWCYLMIGDISLLPEAGKRLGMAREGLERAYGKYASCQRILHGGRYPELTMHLRLELLEGVVAYYSGQLNRAKAKLLSAQAKFEKLQDSEQALSVIMSMGFDDRDAKRALRLTVQDLGAAIDFLVEDKAKKAQIQKGDIERRTLSSFLLREQKLRDMALLIKKPGDLQRLKELVSVGFEKEIAAEALRRNETDFQKSLDDLTHSETSSDLQVDIESRKRKRLERDSEIEMLVRMGFERSRVVDAFEAGSNAYEALKILVAETTIASSSGPSKAQNGDVISADNDIDESSHHALADYDVDLNIEAQAIAHYLSLMEPTTAKLATPQQKDEK</sequence>
<reference evidence="2 3" key="1">
    <citation type="submission" date="2024-08" db="EMBL/GenBank/DDBJ databases">
        <title>Insights into the chromosomal genome structure of Flemingia macrophylla.</title>
        <authorList>
            <person name="Ding Y."/>
            <person name="Zhao Y."/>
            <person name="Bi W."/>
            <person name="Wu M."/>
            <person name="Zhao G."/>
            <person name="Gong Y."/>
            <person name="Li W."/>
            <person name="Zhang P."/>
        </authorList>
    </citation>
    <scope>NUCLEOTIDE SEQUENCE [LARGE SCALE GENOMIC DNA]</scope>
    <source>
        <strain evidence="2">DYQJB</strain>
        <tissue evidence="2">Leaf</tissue>
    </source>
</reference>